<reference evidence="2" key="2">
    <citation type="submission" date="2020-09" db="EMBL/GenBank/DDBJ databases">
        <authorList>
            <person name="Sun Q."/>
            <person name="Ohkuma M."/>
        </authorList>
    </citation>
    <scope>NUCLEOTIDE SEQUENCE</scope>
    <source>
        <strain evidence="2">JCM 14371</strain>
    </source>
</reference>
<feature type="transmembrane region" description="Helical" evidence="1">
    <location>
        <begin position="49"/>
        <end position="80"/>
    </location>
</feature>
<organism evidence="2 3">
    <name type="scientific">Deinococcus aquiradiocola</name>
    <dbReference type="NCBI Taxonomy" id="393059"/>
    <lineage>
        <taxon>Bacteria</taxon>
        <taxon>Thermotogati</taxon>
        <taxon>Deinococcota</taxon>
        <taxon>Deinococci</taxon>
        <taxon>Deinococcales</taxon>
        <taxon>Deinococcaceae</taxon>
        <taxon>Deinococcus</taxon>
    </lineage>
</organism>
<dbReference type="RefSeq" id="WP_188964354.1">
    <property type="nucleotide sequence ID" value="NZ_BMOE01000015.1"/>
</dbReference>
<reference evidence="2" key="1">
    <citation type="journal article" date="2014" name="Int. J. Syst. Evol. Microbiol.">
        <title>Complete genome sequence of Corynebacterium casei LMG S-19264T (=DSM 44701T), isolated from a smear-ripened cheese.</title>
        <authorList>
            <consortium name="US DOE Joint Genome Institute (JGI-PGF)"/>
            <person name="Walter F."/>
            <person name="Albersmeier A."/>
            <person name="Kalinowski J."/>
            <person name="Ruckert C."/>
        </authorList>
    </citation>
    <scope>NUCLEOTIDE SEQUENCE</scope>
    <source>
        <strain evidence="2">JCM 14371</strain>
    </source>
</reference>
<name>A0A917UUJ3_9DEIO</name>
<dbReference type="AlphaFoldDB" id="A0A917UUJ3"/>
<protein>
    <submittedName>
        <fullName evidence="2">Uncharacterized protein</fullName>
    </submittedName>
</protein>
<evidence type="ECO:0000313" key="3">
    <source>
        <dbReference type="Proteomes" id="UP000635726"/>
    </source>
</evidence>
<dbReference type="Proteomes" id="UP000635726">
    <property type="component" value="Unassembled WGS sequence"/>
</dbReference>
<evidence type="ECO:0000313" key="2">
    <source>
        <dbReference type="EMBL" id="GGJ86101.1"/>
    </source>
</evidence>
<feature type="transmembrane region" description="Helical" evidence="1">
    <location>
        <begin position="17"/>
        <end position="37"/>
    </location>
</feature>
<accession>A0A917UUJ3</accession>
<evidence type="ECO:0000256" key="1">
    <source>
        <dbReference type="SAM" id="Phobius"/>
    </source>
</evidence>
<comment type="caution">
    <text evidence="2">The sequence shown here is derived from an EMBL/GenBank/DDBJ whole genome shotgun (WGS) entry which is preliminary data.</text>
</comment>
<keyword evidence="1" id="KW-1133">Transmembrane helix</keyword>
<proteinExistence type="predicted"/>
<keyword evidence="3" id="KW-1185">Reference proteome</keyword>
<keyword evidence="1" id="KW-0812">Transmembrane</keyword>
<keyword evidence="1" id="KW-0472">Membrane</keyword>
<feature type="transmembrane region" description="Helical" evidence="1">
    <location>
        <begin position="92"/>
        <end position="123"/>
    </location>
</feature>
<sequence>MLEVFGLFGLLHVLGPFAWVVHPLGGVVLAFLASSVFSRQRRQSPRVRLAVGALLLLTVLGAGWLVHPAAAMTLALLASLSFRAWRQERGTVVFALVSLVAFMMLGAEWVMVPLVVLGMMWLMKVVFTGELFRLPDARPALAGELGGVPSPAALPEPGRADVFLGVSLPQLPERVERRRRRRLERLERRADRLGVRVEEPFTAARAAAATPVAERVPEDLLGWSQDARLPADARARLGALHFRTQEALAYLAEHEQDGGEWGFMLRQIRGDYAPEAVRAYLKLPASLANVAPLQDGKTGRDLLGEQLDLLLGGVSDIMRDAAQAGGQHLLSHQRFLKDRFAKPDDELKL</sequence>
<gene>
    <name evidence="2" type="ORF">GCM10008939_32450</name>
</gene>
<dbReference type="EMBL" id="BMOE01000015">
    <property type="protein sequence ID" value="GGJ86101.1"/>
    <property type="molecule type" value="Genomic_DNA"/>
</dbReference>